<dbReference type="Proteomes" id="UP000809243">
    <property type="component" value="Unassembled WGS sequence"/>
</dbReference>
<dbReference type="InterPro" id="IPR011991">
    <property type="entry name" value="ArsR-like_HTH"/>
</dbReference>
<comment type="caution">
    <text evidence="6">The sequence shown here is derived from an EMBL/GenBank/DDBJ whole genome shotgun (WGS) entry which is preliminary data.</text>
</comment>
<dbReference type="Gene3D" id="1.10.10.10">
    <property type="entry name" value="Winged helix-like DNA-binding domain superfamily/Winged helix DNA-binding domain"/>
    <property type="match status" value="1"/>
</dbReference>
<evidence type="ECO:0000313" key="6">
    <source>
        <dbReference type="EMBL" id="MBN2067418.1"/>
    </source>
</evidence>
<evidence type="ECO:0000256" key="1">
    <source>
        <dbReference type="ARBA" id="ARBA00023015"/>
    </source>
</evidence>
<dbReference type="GO" id="GO:0003700">
    <property type="term" value="F:DNA-binding transcription factor activity"/>
    <property type="evidence" value="ECO:0007669"/>
    <property type="project" value="InterPro"/>
</dbReference>
<keyword evidence="4" id="KW-0472">Membrane</keyword>
<evidence type="ECO:0000259" key="5">
    <source>
        <dbReference type="PROSITE" id="PS50987"/>
    </source>
</evidence>
<keyword evidence="4" id="KW-0812">Transmembrane</keyword>
<accession>A0A938YNI1</accession>
<evidence type="ECO:0000256" key="4">
    <source>
        <dbReference type="SAM" id="Phobius"/>
    </source>
</evidence>
<dbReference type="PROSITE" id="PS50987">
    <property type="entry name" value="HTH_ARSR_2"/>
    <property type="match status" value="1"/>
</dbReference>
<dbReference type="GO" id="GO:0003677">
    <property type="term" value="F:DNA binding"/>
    <property type="evidence" value="ECO:0007669"/>
    <property type="project" value="UniProtKB-KW"/>
</dbReference>
<dbReference type="SMART" id="SM00418">
    <property type="entry name" value="HTH_ARSR"/>
    <property type="match status" value="1"/>
</dbReference>
<protein>
    <submittedName>
        <fullName evidence="6">Metalloregulator ArsR/SmtB family transcription factor</fullName>
    </submittedName>
</protein>
<dbReference type="EMBL" id="JAFGDB010000048">
    <property type="protein sequence ID" value="MBN2067418.1"/>
    <property type="molecule type" value="Genomic_DNA"/>
</dbReference>
<dbReference type="NCBIfam" id="NF033788">
    <property type="entry name" value="HTH_metalloreg"/>
    <property type="match status" value="1"/>
</dbReference>
<dbReference type="InterPro" id="IPR051081">
    <property type="entry name" value="HTH_MetalResp_TranReg"/>
</dbReference>
<proteinExistence type="predicted"/>
<dbReference type="SUPFAM" id="SSF46785">
    <property type="entry name" value="Winged helix' DNA-binding domain"/>
    <property type="match status" value="1"/>
</dbReference>
<evidence type="ECO:0000256" key="3">
    <source>
        <dbReference type="ARBA" id="ARBA00023163"/>
    </source>
</evidence>
<dbReference type="InterPro" id="IPR036390">
    <property type="entry name" value="WH_DNA-bd_sf"/>
</dbReference>
<dbReference type="AlphaFoldDB" id="A0A938YNI1"/>
<organism evidence="6 7">
    <name type="scientific">Candidatus Iainarchaeum sp</name>
    <dbReference type="NCBI Taxonomy" id="3101447"/>
    <lineage>
        <taxon>Archaea</taxon>
        <taxon>Candidatus Iainarchaeota</taxon>
        <taxon>Candidatus Iainarchaeia</taxon>
        <taxon>Candidatus Iainarchaeales</taxon>
        <taxon>Candidatus Iainarchaeaceae</taxon>
        <taxon>Candidatus Iainarchaeum</taxon>
    </lineage>
</organism>
<reference evidence="6" key="1">
    <citation type="submission" date="2021-01" db="EMBL/GenBank/DDBJ databases">
        <title>Active Sulfur Cycling in an Early Earth Analoge.</title>
        <authorList>
            <person name="Hahn C.R."/>
            <person name="Youssef N.H."/>
            <person name="Elshahed M."/>
        </authorList>
    </citation>
    <scope>NUCLEOTIDE SEQUENCE</scope>
    <source>
        <strain evidence="6">Zod_Metabat.1151</strain>
    </source>
</reference>
<feature type="transmembrane region" description="Helical" evidence="4">
    <location>
        <begin position="87"/>
        <end position="110"/>
    </location>
</feature>
<dbReference type="PRINTS" id="PR00778">
    <property type="entry name" value="HTHARSR"/>
</dbReference>
<evidence type="ECO:0000256" key="2">
    <source>
        <dbReference type="ARBA" id="ARBA00023125"/>
    </source>
</evidence>
<dbReference type="CDD" id="cd00090">
    <property type="entry name" value="HTH_ARSR"/>
    <property type="match status" value="1"/>
</dbReference>
<sequence>MEKSIEISSNEFKALASETRTEMIKLLRERNHTLTELSQKLNMAAPTIKQHLEILQQAGLIEGLDEGRKWKYYTLTRKGKNIVGGEAPTNVLIVLAVSSVAMLVLLYGFVSMLGVQSPAGIFETGAEMRYMDSGQEYDWVPTIAEAPETAKSADGIVSSISGAAADQNGLEAVGETAGNSQNAPAIAGQVDQNSPAIAGRENAGSDQNSLAITNVERQPSGQQCPSLICEAAPLMQVTAMLGAIVITAILIGFMFGKGKKGIL</sequence>
<keyword evidence="2" id="KW-0238">DNA-binding</keyword>
<name>A0A938YNI1_9ARCH</name>
<dbReference type="PANTHER" id="PTHR33154">
    <property type="entry name" value="TRANSCRIPTIONAL REGULATOR, ARSR FAMILY"/>
    <property type="match status" value="1"/>
</dbReference>
<dbReference type="InterPro" id="IPR036388">
    <property type="entry name" value="WH-like_DNA-bd_sf"/>
</dbReference>
<keyword evidence="1" id="KW-0805">Transcription regulation</keyword>
<dbReference type="PANTHER" id="PTHR33154:SF33">
    <property type="entry name" value="TRANSCRIPTIONAL REPRESSOR SDPR"/>
    <property type="match status" value="1"/>
</dbReference>
<feature type="transmembrane region" description="Helical" evidence="4">
    <location>
        <begin position="234"/>
        <end position="255"/>
    </location>
</feature>
<evidence type="ECO:0000313" key="7">
    <source>
        <dbReference type="Proteomes" id="UP000809243"/>
    </source>
</evidence>
<keyword evidence="4" id="KW-1133">Transmembrane helix</keyword>
<dbReference type="Pfam" id="PF01022">
    <property type="entry name" value="HTH_5"/>
    <property type="match status" value="1"/>
</dbReference>
<gene>
    <name evidence="6" type="ORF">JW744_03050</name>
</gene>
<feature type="domain" description="HTH arsR-type" evidence="5">
    <location>
        <begin position="1"/>
        <end position="94"/>
    </location>
</feature>
<keyword evidence="3" id="KW-0804">Transcription</keyword>
<dbReference type="InterPro" id="IPR001845">
    <property type="entry name" value="HTH_ArsR_DNA-bd_dom"/>
</dbReference>